<keyword evidence="4" id="KW-0862">Zinc</keyword>
<evidence type="ECO:0000256" key="1">
    <source>
        <dbReference type="ARBA" id="ARBA00007749"/>
    </source>
</evidence>
<dbReference type="Proteomes" id="UP001203297">
    <property type="component" value="Unassembled WGS sequence"/>
</dbReference>
<evidence type="ECO:0000256" key="4">
    <source>
        <dbReference type="ARBA" id="ARBA00022833"/>
    </source>
</evidence>
<dbReference type="CDD" id="cd07730">
    <property type="entry name" value="metallo-hydrolase-like_MBL-fold"/>
    <property type="match status" value="1"/>
</dbReference>
<evidence type="ECO:0000256" key="2">
    <source>
        <dbReference type="ARBA" id="ARBA00022723"/>
    </source>
</evidence>
<comment type="caution">
    <text evidence="6">The sequence shown here is derived from an EMBL/GenBank/DDBJ whole genome shotgun (WGS) entry which is preliminary data.</text>
</comment>
<evidence type="ECO:0000256" key="3">
    <source>
        <dbReference type="ARBA" id="ARBA00022801"/>
    </source>
</evidence>
<keyword evidence="7" id="KW-1185">Reference proteome</keyword>
<dbReference type="EMBL" id="WTXG01000013">
    <property type="protein sequence ID" value="KAI0301673.1"/>
    <property type="molecule type" value="Genomic_DNA"/>
</dbReference>
<dbReference type="InterPro" id="IPR036866">
    <property type="entry name" value="RibonucZ/Hydroxyglut_hydro"/>
</dbReference>
<dbReference type="Pfam" id="PF00753">
    <property type="entry name" value="Lactamase_B"/>
    <property type="match status" value="1"/>
</dbReference>
<gene>
    <name evidence="6" type="ORF">B0F90DRAFT_1911777</name>
</gene>
<proteinExistence type="inferred from homology"/>
<dbReference type="GO" id="GO:0016787">
    <property type="term" value="F:hydrolase activity"/>
    <property type="evidence" value="ECO:0007669"/>
    <property type="project" value="UniProtKB-KW"/>
</dbReference>
<evidence type="ECO:0000259" key="5">
    <source>
        <dbReference type="Pfam" id="PF00753"/>
    </source>
</evidence>
<dbReference type="SUPFAM" id="SSF56281">
    <property type="entry name" value="Metallo-hydrolase/oxidoreductase"/>
    <property type="match status" value="1"/>
</dbReference>
<keyword evidence="2" id="KW-0479">Metal-binding</keyword>
<evidence type="ECO:0000313" key="7">
    <source>
        <dbReference type="Proteomes" id="UP001203297"/>
    </source>
</evidence>
<feature type="domain" description="Metallo-beta-lactamase" evidence="5">
    <location>
        <begin position="14"/>
        <end position="177"/>
    </location>
</feature>
<name>A0AAD4M536_9AGAM</name>
<reference evidence="6" key="1">
    <citation type="journal article" date="2022" name="New Phytol.">
        <title>Evolutionary transition to the ectomycorrhizal habit in the genomes of a hyperdiverse lineage of mushroom-forming fungi.</title>
        <authorList>
            <person name="Looney B."/>
            <person name="Miyauchi S."/>
            <person name="Morin E."/>
            <person name="Drula E."/>
            <person name="Courty P.E."/>
            <person name="Kohler A."/>
            <person name="Kuo A."/>
            <person name="LaButti K."/>
            <person name="Pangilinan J."/>
            <person name="Lipzen A."/>
            <person name="Riley R."/>
            <person name="Andreopoulos W."/>
            <person name="He G."/>
            <person name="Johnson J."/>
            <person name="Nolan M."/>
            <person name="Tritt A."/>
            <person name="Barry K.W."/>
            <person name="Grigoriev I.V."/>
            <person name="Nagy L.G."/>
            <person name="Hibbett D."/>
            <person name="Henrissat B."/>
            <person name="Matheny P.B."/>
            <person name="Labbe J."/>
            <person name="Martin F.M."/>
        </authorList>
    </citation>
    <scope>NUCLEOTIDE SEQUENCE</scope>
    <source>
        <strain evidence="6">BPL690</strain>
    </source>
</reference>
<dbReference type="PANTHER" id="PTHR42978:SF5">
    <property type="entry name" value="METALLO-BETA-LACTAMASE DOMAIN-CONTAINING PROTEIN"/>
    <property type="match status" value="1"/>
</dbReference>
<keyword evidence="3" id="KW-0378">Hydrolase</keyword>
<evidence type="ECO:0000313" key="6">
    <source>
        <dbReference type="EMBL" id="KAI0301673.1"/>
    </source>
</evidence>
<dbReference type="InterPro" id="IPR001279">
    <property type="entry name" value="Metallo-B-lactamas"/>
</dbReference>
<comment type="similarity">
    <text evidence="1">Belongs to the metallo-beta-lactamase superfamily.</text>
</comment>
<sequence length="334" mass="37111">MLQPQIPGHDIVDSPIYCFLVENDKVGKKLMYDLGMMKDWEERQAPSIRDQLQSANVTIEIPSDVVDILNSASVPLSSINSIVWSHHHLDHAGDPSLFPPTTSLVVGPGFKSNRETYPGYPNNPDAHTVQDAFEGRDLIELDFNASLLKVSGLRAIDWFEDGSFYILEAPGHTSDHIMALARDAAHHAGEFRPNPLLPLPESILPSPFEAPRSVIAYPGSIFEQIHPSSNSHDGGSFRTTPFYELLPYVNSDPATGRATLEALKVLDASPDVLVIFTHDPSFRDVLEFYPKGDLAGWERQDGQPNAKEAGTWRFLRDFGTKDIQELVKAQQKTE</sequence>
<dbReference type="InterPro" id="IPR051013">
    <property type="entry name" value="MBL_superfamily_lactonases"/>
</dbReference>
<dbReference type="PANTHER" id="PTHR42978">
    <property type="entry name" value="QUORUM-QUENCHING LACTONASE YTNP-RELATED-RELATED"/>
    <property type="match status" value="1"/>
</dbReference>
<dbReference type="AlphaFoldDB" id="A0AAD4M536"/>
<accession>A0AAD4M536</accession>
<protein>
    <submittedName>
        <fullName evidence="6">Beta-lactamase-like protein</fullName>
    </submittedName>
</protein>
<dbReference type="GO" id="GO:0046872">
    <property type="term" value="F:metal ion binding"/>
    <property type="evidence" value="ECO:0007669"/>
    <property type="project" value="UniProtKB-KW"/>
</dbReference>
<organism evidence="6 7">
    <name type="scientific">Multifurca ochricompacta</name>
    <dbReference type="NCBI Taxonomy" id="376703"/>
    <lineage>
        <taxon>Eukaryota</taxon>
        <taxon>Fungi</taxon>
        <taxon>Dikarya</taxon>
        <taxon>Basidiomycota</taxon>
        <taxon>Agaricomycotina</taxon>
        <taxon>Agaricomycetes</taxon>
        <taxon>Russulales</taxon>
        <taxon>Russulaceae</taxon>
        <taxon>Multifurca</taxon>
    </lineage>
</organism>
<dbReference type="Gene3D" id="3.60.15.10">
    <property type="entry name" value="Ribonuclease Z/Hydroxyacylglutathione hydrolase-like"/>
    <property type="match status" value="1"/>
</dbReference>